<dbReference type="Gramene" id="EME29208">
    <property type="protein sequence ID" value="EME29208"/>
    <property type="gene ID" value="Gasu_34090"/>
</dbReference>
<keyword evidence="5 7" id="KW-1133">Transmembrane helix</keyword>
<dbReference type="OMA" id="LIFQAWV"/>
<feature type="transmembrane region" description="Helical" evidence="7">
    <location>
        <begin position="183"/>
        <end position="201"/>
    </location>
</feature>
<evidence type="ECO:0000256" key="1">
    <source>
        <dbReference type="ARBA" id="ARBA00004141"/>
    </source>
</evidence>
<dbReference type="eggNOG" id="ENOG502QUHT">
    <property type="taxonomic scope" value="Eukaryota"/>
</dbReference>
<reference evidence="9" key="1">
    <citation type="journal article" date="2013" name="Science">
        <title>Gene transfer from bacteria and archaea facilitated evolution of an extremophilic eukaryote.</title>
        <authorList>
            <person name="Schonknecht G."/>
            <person name="Chen W.H."/>
            <person name="Ternes C.M."/>
            <person name="Barbier G.G."/>
            <person name="Shrestha R.P."/>
            <person name="Stanke M."/>
            <person name="Brautigam A."/>
            <person name="Baker B.J."/>
            <person name="Banfield J.F."/>
            <person name="Garavito R.M."/>
            <person name="Carr K."/>
            <person name="Wilkerson C."/>
            <person name="Rensing S.A."/>
            <person name="Gagneul D."/>
            <person name="Dickenson N.E."/>
            <person name="Oesterhelt C."/>
            <person name="Lercher M.J."/>
            <person name="Weber A.P."/>
        </authorList>
    </citation>
    <scope>NUCLEOTIDE SEQUENCE [LARGE SCALE GENOMIC DNA]</scope>
    <source>
        <strain evidence="9">074W</strain>
    </source>
</reference>
<dbReference type="RefSeq" id="XP_005705728.1">
    <property type="nucleotide sequence ID" value="XM_005705671.1"/>
</dbReference>
<accession>M2XZZ7</accession>
<dbReference type="KEGG" id="gsl:Gasu_34090"/>
<dbReference type="PANTHER" id="PTHR43009">
    <property type="entry name" value="HOMOGENTISATE SOLANESYLTRANSFERASE, CHLOROPLASTIC"/>
    <property type="match status" value="1"/>
</dbReference>
<comment type="similarity">
    <text evidence="2">Belongs to the UbiA prenyltransferase family.</text>
</comment>
<name>M2XZZ7_GALSU</name>
<dbReference type="CDD" id="cd13960">
    <property type="entry name" value="PT_UbiA_HPT1"/>
    <property type="match status" value="1"/>
</dbReference>
<dbReference type="NCBIfam" id="NF009525">
    <property type="entry name" value="PRK12887.1"/>
    <property type="match status" value="1"/>
</dbReference>
<evidence type="ECO:0000313" key="9">
    <source>
        <dbReference type="Proteomes" id="UP000030680"/>
    </source>
</evidence>
<evidence type="ECO:0000256" key="3">
    <source>
        <dbReference type="ARBA" id="ARBA00022679"/>
    </source>
</evidence>
<feature type="transmembrane region" description="Helical" evidence="7">
    <location>
        <begin position="208"/>
        <end position="230"/>
    </location>
</feature>
<gene>
    <name evidence="8" type="ORF">Gasu_34090</name>
</gene>
<evidence type="ECO:0000256" key="5">
    <source>
        <dbReference type="ARBA" id="ARBA00022989"/>
    </source>
</evidence>
<organism evidence="8 9">
    <name type="scientific">Galdieria sulphuraria</name>
    <name type="common">Red alga</name>
    <dbReference type="NCBI Taxonomy" id="130081"/>
    <lineage>
        <taxon>Eukaryota</taxon>
        <taxon>Rhodophyta</taxon>
        <taxon>Bangiophyceae</taxon>
        <taxon>Galdieriales</taxon>
        <taxon>Galdieriaceae</taxon>
        <taxon>Galdieria</taxon>
    </lineage>
</organism>
<dbReference type="OrthoDB" id="1502398at2759"/>
<dbReference type="AlphaFoldDB" id="M2XZZ7"/>
<evidence type="ECO:0000256" key="4">
    <source>
        <dbReference type="ARBA" id="ARBA00022692"/>
    </source>
</evidence>
<dbReference type="InterPro" id="IPR044878">
    <property type="entry name" value="UbiA_sf"/>
</dbReference>
<evidence type="ECO:0000256" key="6">
    <source>
        <dbReference type="ARBA" id="ARBA00023136"/>
    </source>
</evidence>
<proteinExistence type="inferred from homology"/>
<dbReference type="Gene3D" id="1.10.357.140">
    <property type="entry name" value="UbiA prenyltransferase"/>
    <property type="match status" value="1"/>
</dbReference>
<feature type="transmembrane region" description="Helical" evidence="7">
    <location>
        <begin position="158"/>
        <end position="177"/>
    </location>
</feature>
<dbReference type="GO" id="GO:0016020">
    <property type="term" value="C:membrane"/>
    <property type="evidence" value="ECO:0007669"/>
    <property type="project" value="UniProtKB-SubCell"/>
</dbReference>
<dbReference type="PANTHER" id="PTHR43009:SF7">
    <property type="entry name" value="HOMOGENTISATE GERANYLGERANYLTRANSFERASE, CHLOROPLASTIC"/>
    <property type="match status" value="1"/>
</dbReference>
<dbReference type="Pfam" id="PF01040">
    <property type="entry name" value="UbiA"/>
    <property type="match status" value="1"/>
</dbReference>
<comment type="subcellular location">
    <subcellularLocation>
        <location evidence="1">Membrane</location>
        <topology evidence="1">Multi-pass membrane protein</topology>
    </subcellularLocation>
</comment>
<dbReference type="GO" id="GO:0004659">
    <property type="term" value="F:prenyltransferase activity"/>
    <property type="evidence" value="ECO:0007669"/>
    <property type="project" value="InterPro"/>
</dbReference>
<dbReference type="GeneID" id="17088025"/>
<dbReference type="InterPro" id="IPR000537">
    <property type="entry name" value="UbiA_prenyltransferase"/>
</dbReference>
<keyword evidence="3 8" id="KW-0808">Transferase</keyword>
<protein>
    <submittedName>
        <fullName evidence="8">Homogentisate solanesyltransferase</fullName>
    </submittedName>
</protein>
<feature type="transmembrane region" description="Helical" evidence="7">
    <location>
        <begin position="289"/>
        <end position="310"/>
    </location>
</feature>
<evidence type="ECO:0000256" key="7">
    <source>
        <dbReference type="SAM" id="Phobius"/>
    </source>
</evidence>
<dbReference type="EMBL" id="KB454511">
    <property type="protein sequence ID" value="EME29208.1"/>
    <property type="molecule type" value="Genomic_DNA"/>
</dbReference>
<evidence type="ECO:0000313" key="8">
    <source>
        <dbReference type="EMBL" id="EME29208.1"/>
    </source>
</evidence>
<evidence type="ECO:0000256" key="2">
    <source>
        <dbReference type="ARBA" id="ARBA00005985"/>
    </source>
</evidence>
<keyword evidence="4 7" id="KW-0812">Transmembrane</keyword>
<feature type="transmembrane region" description="Helical" evidence="7">
    <location>
        <begin position="242"/>
        <end position="263"/>
    </location>
</feature>
<dbReference type="STRING" id="130081.M2XZZ7"/>
<dbReference type="Proteomes" id="UP000030680">
    <property type="component" value="Unassembled WGS sequence"/>
</dbReference>
<keyword evidence="6 7" id="KW-0472">Membrane</keyword>
<sequence length="368" mass="41729">MLLVRQSLLQRWSCIGFSSATYTLIYKKSCRNVLLKHHCWKCPAVHSSIAFRKNRVRMSKGRGTGTSRQWKRSLEAISKFSRPHTVRGTLLAAISGCLRAILEGGFFVSKSLLFRALLGVIALILGNIFIVGINQIYDIDVDKVNKPFLPLAAREMELSLAWLVVVISGICGVAITRVCFSRLIFYLYISGLSFGALYSLPPFRLRRWPWMAAITISFVRGFLLNFGVYHATKAALGLRFQWNPIIVFTACFMTIYACVIALAKDLPDVQGDKQYRVETFAAKMGVEKVVKMVTMLLLSNYIFAIVVGLVAPYGTFSRKTMLLTHSCLALLWIRESKRLQPNNKQSLIAFYRSIWNLFYAEYCILPFL</sequence>
<feature type="transmembrane region" description="Helical" evidence="7">
    <location>
        <begin position="114"/>
        <end position="137"/>
    </location>
</feature>
<dbReference type="InterPro" id="IPR044502">
    <property type="entry name" value="AtHST-like"/>
</dbReference>
<keyword evidence="9" id="KW-1185">Reference proteome</keyword>